<reference evidence="1" key="1">
    <citation type="submission" date="2021-02" db="EMBL/GenBank/DDBJ databases">
        <authorList>
            <person name="Dougan E. K."/>
            <person name="Rhodes N."/>
            <person name="Thang M."/>
            <person name="Chan C."/>
        </authorList>
    </citation>
    <scope>NUCLEOTIDE SEQUENCE</scope>
</reference>
<comment type="caution">
    <text evidence="1">The sequence shown here is derived from an EMBL/GenBank/DDBJ whole genome shotgun (WGS) entry which is preliminary data.</text>
</comment>
<dbReference type="Proteomes" id="UP000601435">
    <property type="component" value="Unassembled WGS sequence"/>
</dbReference>
<feature type="non-terminal residue" evidence="1">
    <location>
        <position position="1"/>
    </location>
</feature>
<keyword evidence="2" id="KW-1185">Reference proteome</keyword>
<dbReference type="PANTHER" id="PTHR33129:SF1">
    <property type="entry name" value="ATP-BINDING PROTEIN"/>
    <property type="match status" value="1"/>
</dbReference>
<dbReference type="PANTHER" id="PTHR33129">
    <property type="entry name" value="PROTEIN KINASE DOMAIN-CONTAINING PROTEIN-RELATED"/>
    <property type="match status" value="1"/>
</dbReference>
<proteinExistence type="predicted"/>
<dbReference type="EMBL" id="CAJNJA010070350">
    <property type="protein sequence ID" value="CAE7900606.1"/>
    <property type="molecule type" value="Genomic_DNA"/>
</dbReference>
<dbReference type="AlphaFoldDB" id="A0A813BGQ9"/>
<sequence>MAEPAPKKRKLTKEWFLAQLRDVETQQAEQKTAAADILARFPEDDIRRASSQEVATFLQMHVTDETDRNIVSLRICNRIADAFAPTPVASTDALCKWLDEAVQKTPKPSEWETDSAQNFENTILGVGDMKKTMIVRECYAQMKAQITGWLHEKHAQEDPTGMFVITGTPGIGKSVFLAYMAALLAEKGYGIVIQRAAMFWSLESKKKAAAHGEEKPIMLLQNRKVVLLADPGGGGTSQSVHSRDLGCTLVFVSLHEAHYKDGLKQQSNHSERRFMPVWSEAEVGRHHKVLFPGEEEATAKEAYWLLGGSVRWLRDLFEVQRRKGLSLEEVARHLLERYLSVKSWDDLDLLMQHFKQPQSVEDKKESKMSYLLVVHASAISFDEPEVRLIDSKVAQEVLCEKLHIKTTDEQRRFVQRFLHEKHLGSLVGNIFQELVLNHLTGKGATSTTLDCSSLPAGKTWKIRVPNQKCELQPQGAK</sequence>
<evidence type="ECO:0000313" key="2">
    <source>
        <dbReference type="Proteomes" id="UP000601435"/>
    </source>
</evidence>
<protein>
    <submittedName>
        <fullName evidence="1">Uncharacterized protein</fullName>
    </submittedName>
</protein>
<gene>
    <name evidence="1" type="ORF">SNEC2469_LOCUS30305</name>
</gene>
<evidence type="ECO:0000313" key="1">
    <source>
        <dbReference type="EMBL" id="CAE7900606.1"/>
    </source>
</evidence>
<dbReference type="InterPro" id="IPR052980">
    <property type="entry name" value="Crinkler_effector"/>
</dbReference>
<name>A0A813BGQ9_9DINO</name>
<organism evidence="1 2">
    <name type="scientific">Symbiodinium necroappetens</name>
    <dbReference type="NCBI Taxonomy" id="1628268"/>
    <lineage>
        <taxon>Eukaryota</taxon>
        <taxon>Sar</taxon>
        <taxon>Alveolata</taxon>
        <taxon>Dinophyceae</taxon>
        <taxon>Suessiales</taxon>
        <taxon>Symbiodiniaceae</taxon>
        <taxon>Symbiodinium</taxon>
    </lineage>
</organism>
<accession>A0A813BGQ9</accession>
<dbReference type="SUPFAM" id="SSF52540">
    <property type="entry name" value="P-loop containing nucleoside triphosphate hydrolases"/>
    <property type="match status" value="1"/>
</dbReference>
<dbReference type="OrthoDB" id="431819at2759"/>
<dbReference type="InterPro" id="IPR027417">
    <property type="entry name" value="P-loop_NTPase"/>
</dbReference>